<proteinExistence type="predicted"/>
<dbReference type="InterPro" id="IPR024671">
    <property type="entry name" value="Atg22-like"/>
</dbReference>
<evidence type="ECO:0000256" key="5">
    <source>
        <dbReference type="ARBA" id="ARBA00023136"/>
    </source>
</evidence>
<dbReference type="RefSeq" id="WP_374343264.1">
    <property type="nucleotide sequence ID" value="NZ_JBHTLQ010000055.1"/>
</dbReference>
<gene>
    <name evidence="7" type="ORF">ACFQ27_17520</name>
</gene>
<accession>A0ABW3T6Q1</accession>
<dbReference type="InterPro" id="IPR036259">
    <property type="entry name" value="MFS_trans_sf"/>
</dbReference>
<feature type="transmembrane region" description="Helical" evidence="6">
    <location>
        <begin position="307"/>
        <end position="327"/>
    </location>
</feature>
<dbReference type="PANTHER" id="PTHR23519">
    <property type="entry name" value="AUTOPHAGY-RELATED PROTEIN 22"/>
    <property type="match status" value="1"/>
</dbReference>
<evidence type="ECO:0000256" key="1">
    <source>
        <dbReference type="ARBA" id="ARBA00004127"/>
    </source>
</evidence>
<keyword evidence="5 6" id="KW-0472">Membrane</keyword>
<evidence type="ECO:0000256" key="4">
    <source>
        <dbReference type="ARBA" id="ARBA00022989"/>
    </source>
</evidence>
<evidence type="ECO:0000256" key="2">
    <source>
        <dbReference type="ARBA" id="ARBA00022448"/>
    </source>
</evidence>
<dbReference type="Pfam" id="PF11700">
    <property type="entry name" value="ATG22"/>
    <property type="match status" value="1"/>
</dbReference>
<evidence type="ECO:0000313" key="7">
    <source>
        <dbReference type="EMBL" id="MFD1192392.1"/>
    </source>
</evidence>
<name>A0ABW3T6Q1_9CAUL</name>
<protein>
    <submittedName>
        <fullName evidence="7">MFS transporter</fullName>
    </submittedName>
</protein>
<sequence>METHGPSAIADPPIASEVGGDGRLGRGGVAWSLFEGARNPYVILITIYIFAPYVAAVMVGDPVRGQEVISRWSQYGGWIVMATAPLLGSSIDQLGRRKTWLGLIVALMVPMIAALWFAKPDGSGLSVTTTMILITLIGVLFAFSEVLHNSLLIRAAGLGAAHKASGLALALGNAFAVTALAFTAWAFALPGKVDWAWVPHAPLFGLDPAAAEPQRVVALLAAGVFGLGAIPLFLFTPDAPPSGVPVAKAFADGARSLVRMVMTVGQYKDAAVYLGSRMFYVDGMNAVLIYAGIYATGVMKWGPLEMLFFGILLSVLAVLGGFVGHWMDAHLGPKNSVRISIGMSLLGIIAFLGMAPDKILYFWPYDVATHAPLWDGPFFTTLPEWIFILIGFSNAIFITAQYASSRTLLTRLTPPEQTGAFFGVYALSGVATGWLGPMMVNLGTKLTHTQQGGFATITILLAIGFVGLMFVKGGGRTTAA</sequence>
<keyword evidence="2" id="KW-0813">Transport</keyword>
<feature type="transmembrane region" description="Helical" evidence="6">
    <location>
        <begin position="41"/>
        <end position="60"/>
    </location>
</feature>
<keyword evidence="3 6" id="KW-0812">Transmembrane</keyword>
<keyword evidence="4 6" id="KW-1133">Transmembrane helix</keyword>
<dbReference type="Gene3D" id="1.20.1250.20">
    <property type="entry name" value="MFS general substrate transporter like domains"/>
    <property type="match status" value="1"/>
</dbReference>
<dbReference type="SUPFAM" id="SSF103473">
    <property type="entry name" value="MFS general substrate transporter"/>
    <property type="match status" value="1"/>
</dbReference>
<feature type="transmembrane region" description="Helical" evidence="6">
    <location>
        <begin position="420"/>
        <end position="440"/>
    </location>
</feature>
<feature type="transmembrane region" description="Helical" evidence="6">
    <location>
        <begin position="216"/>
        <end position="235"/>
    </location>
</feature>
<comment type="caution">
    <text evidence="7">The sequence shown here is derived from an EMBL/GenBank/DDBJ whole genome shotgun (WGS) entry which is preliminary data.</text>
</comment>
<feature type="transmembrane region" description="Helical" evidence="6">
    <location>
        <begin position="339"/>
        <end position="362"/>
    </location>
</feature>
<comment type="subcellular location">
    <subcellularLocation>
        <location evidence="1">Endomembrane system</location>
        <topology evidence="1">Multi-pass membrane protein</topology>
    </subcellularLocation>
</comment>
<reference evidence="8" key="1">
    <citation type="journal article" date="2019" name="Int. J. Syst. Evol. Microbiol.">
        <title>The Global Catalogue of Microorganisms (GCM) 10K type strain sequencing project: providing services to taxonomists for standard genome sequencing and annotation.</title>
        <authorList>
            <consortium name="The Broad Institute Genomics Platform"/>
            <consortium name="The Broad Institute Genome Sequencing Center for Infectious Disease"/>
            <person name="Wu L."/>
            <person name="Ma J."/>
        </authorList>
    </citation>
    <scope>NUCLEOTIDE SEQUENCE [LARGE SCALE GENOMIC DNA]</scope>
    <source>
        <strain evidence="8">CCUG 55074</strain>
    </source>
</reference>
<dbReference type="InterPro" id="IPR050495">
    <property type="entry name" value="ATG22/LtaA_families"/>
</dbReference>
<feature type="transmembrane region" description="Helical" evidence="6">
    <location>
        <begin position="278"/>
        <end position="295"/>
    </location>
</feature>
<feature type="transmembrane region" description="Helical" evidence="6">
    <location>
        <begin position="164"/>
        <end position="188"/>
    </location>
</feature>
<feature type="transmembrane region" description="Helical" evidence="6">
    <location>
        <begin position="100"/>
        <end position="118"/>
    </location>
</feature>
<feature type="transmembrane region" description="Helical" evidence="6">
    <location>
        <begin position="124"/>
        <end position="143"/>
    </location>
</feature>
<keyword evidence="8" id="KW-1185">Reference proteome</keyword>
<evidence type="ECO:0000256" key="6">
    <source>
        <dbReference type="SAM" id="Phobius"/>
    </source>
</evidence>
<feature type="transmembrane region" description="Helical" evidence="6">
    <location>
        <begin position="382"/>
        <end position="400"/>
    </location>
</feature>
<evidence type="ECO:0000313" key="8">
    <source>
        <dbReference type="Proteomes" id="UP001597216"/>
    </source>
</evidence>
<evidence type="ECO:0000256" key="3">
    <source>
        <dbReference type="ARBA" id="ARBA00022692"/>
    </source>
</evidence>
<organism evidence="7 8">
    <name type="scientific">Phenylobacterium conjunctum</name>
    <dbReference type="NCBI Taxonomy" id="1298959"/>
    <lineage>
        <taxon>Bacteria</taxon>
        <taxon>Pseudomonadati</taxon>
        <taxon>Pseudomonadota</taxon>
        <taxon>Alphaproteobacteria</taxon>
        <taxon>Caulobacterales</taxon>
        <taxon>Caulobacteraceae</taxon>
        <taxon>Phenylobacterium</taxon>
    </lineage>
</organism>
<dbReference type="EMBL" id="JBHTLQ010000055">
    <property type="protein sequence ID" value="MFD1192392.1"/>
    <property type="molecule type" value="Genomic_DNA"/>
</dbReference>
<feature type="transmembrane region" description="Helical" evidence="6">
    <location>
        <begin position="72"/>
        <end position="88"/>
    </location>
</feature>
<feature type="transmembrane region" description="Helical" evidence="6">
    <location>
        <begin position="452"/>
        <end position="471"/>
    </location>
</feature>
<dbReference type="Proteomes" id="UP001597216">
    <property type="component" value="Unassembled WGS sequence"/>
</dbReference>
<dbReference type="PANTHER" id="PTHR23519:SF1">
    <property type="entry name" value="AUTOPHAGY-RELATED PROTEIN 22"/>
    <property type="match status" value="1"/>
</dbReference>